<keyword evidence="2" id="KW-1185">Reference proteome</keyword>
<accession>U4KZR3</accession>
<sequence length="35" mass="4227">MISPFKKVKISKYYTHLHIFSFSARQYQASVRHLN</sequence>
<evidence type="ECO:0000313" key="2">
    <source>
        <dbReference type="Proteomes" id="UP000018144"/>
    </source>
</evidence>
<dbReference type="Proteomes" id="UP000018144">
    <property type="component" value="Unassembled WGS sequence"/>
</dbReference>
<proteinExistence type="predicted"/>
<name>U4KZR3_PYROM</name>
<protein>
    <submittedName>
        <fullName evidence="1">Uncharacterized protein</fullName>
    </submittedName>
</protein>
<dbReference type="EMBL" id="HF935345">
    <property type="protein sequence ID" value="CCX07240.1"/>
    <property type="molecule type" value="Genomic_DNA"/>
</dbReference>
<evidence type="ECO:0000313" key="1">
    <source>
        <dbReference type="EMBL" id="CCX07240.1"/>
    </source>
</evidence>
<reference evidence="1 2" key="1">
    <citation type="journal article" date="2013" name="PLoS Genet.">
        <title>The genome and development-dependent transcriptomes of Pyronema confluens: a window into fungal evolution.</title>
        <authorList>
            <person name="Traeger S."/>
            <person name="Altegoer F."/>
            <person name="Freitag M."/>
            <person name="Gabaldon T."/>
            <person name="Kempken F."/>
            <person name="Kumar A."/>
            <person name="Marcet-Houben M."/>
            <person name="Poggeler S."/>
            <person name="Stajich J.E."/>
            <person name="Nowrousian M."/>
        </authorList>
    </citation>
    <scope>NUCLEOTIDE SEQUENCE [LARGE SCALE GENOMIC DNA]</scope>
    <source>
        <strain evidence="2">CBS 100304</strain>
        <tissue evidence="1">Vegetative mycelium</tissue>
    </source>
</reference>
<gene>
    <name evidence="1" type="ORF">PCON_06829</name>
</gene>
<dbReference type="AlphaFoldDB" id="U4KZR3"/>
<organism evidence="1 2">
    <name type="scientific">Pyronema omphalodes (strain CBS 100304)</name>
    <name type="common">Pyronema confluens</name>
    <dbReference type="NCBI Taxonomy" id="1076935"/>
    <lineage>
        <taxon>Eukaryota</taxon>
        <taxon>Fungi</taxon>
        <taxon>Dikarya</taxon>
        <taxon>Ascomycota</taxon>
        <taxon>Pezizomycotina</taxon>
        <taxon>Pezizomycetes</taxon>
        <taxon>Pezizales</taxon>
        <taxon>Pyronemataceae</taxon>
        <taxon>Pyronema</taxon>
    </lineage>
</organism>